<evidence type="ECO:0000256" key="3">
    <source>
        <dbReference type="ARBA" id="ARBA00022793"/>
    </source>
</evidence>
<dbReference type="PROSITE" id="PS00392">
    <property type="entry name" value="DDC_GAD_HDC_YDC"/>
    <property type="match status" value="1"/>
</dbReference>
<comment type="similarity">
    <text evidence="2 7">Belongs to the group II decarboxylase family.</text>
</comment>
<dbReference type="Gene3D" id="1.20.1340.10">
    <property type="entry name" value="dopa decarboxylase, N-terminal domain"/>
    <property type="match status" value="1"/>
</dbReference>
<dbReference type="GO" id="GO:0030170">
    <property type="term" value="F:pyridoxal phosphate binding"/>
    <property type="evidence" value="ECO:0007669"/>
    <property type="project" value="InterPro"/>
</dbReference>
<name>A0A2H3KRR4_9CHLR</name>
<keyword evidence="3" id="KW-0210">Decarboxylase</keyword>
<dbReference type="InterPro" id="IPR021115">
    <property type="entry name" value="Pyridoxal-P_BS"/>
</dbReference>
<evidence type="ECO:0000256" key="1">
    <source>
        <dbReference type="ARBA" id="ARBA00001933"/>
    </source>
</evidence>
<dbReference type="RefSeq" id="WP_097651147.1">
    <property type="nucleotide sequence ID" value="NZ_LYXE01000049.1"/>
</dbReference>
<dbReference type="OrthoDB" id="9803665at2"/>
<dbReference type="InterPro" id="IPR015422">
    <property type="entry name" value="PyrdxlP-dep_Trfase_small"/>
</dbReference>
<comment type="cofactor">
    <cofactor evidence="1 6 7">
        <name>pyridoxal 5'-phosphate</name>
        <dbReference type="ChEBI" id="CHEBI:597326"/>
    </cofactor>
</comment>
<evidence type="ECO:0000256" key="7">
    <source>
        <dbReference type="RuleBase" id="RU000382"/>
    </source>
</evidence>
<dbReference type="Gene3D" id="3.90.1150.10">
    <property type="entry name" value="Aspartate Aminotransferase, domain 1"/>
    <property type="match status" value="1"/>
</dbReference>
<dbReference type="AlphaFoldDB" id="A0A2H3KRR4"/>
<dbReference type="GO" id="GO:0005737">
    <property type="term" value="C:cytoplasm"/>
    <property type="evidence" value="ECO:0007669"/>
    <property type="project" value="TreeGrafter"/>
</dbReference>
<evidence type="ECO:0000256" key="6">
    <source>
        <dbReference type="PIRSR" id="PIRSR602129-50"/>
    </source>
</evidence>
<organism evidence="8 9">
    <name type="scientific">Candidatus Chloroploca asiatica</name>
    <dbReference type="NCBI Taxonomy" id="1506545"/>
    <lineage>
        <taxon>Bacteria</taxon>
        <taxon>Bacillati</taxon>
        <taxon>Chloroflexota</taxon>
        <taxon>Chloroflexia</taxon>
        <taxon>Chloroflexales</taxon>
        <taxon>Chloroflexineae</taxon>
        <taxon>Oscillochloridaceae</taxon>
        <taxon>Candidatus Chloroploca</taxon>
    </lineage>
</organism>
<dbReference type="PANTHER" id="PTHR11999:SF70">
    <property type="entry name" value="MIP05841P"/>
    <property type="match status" value="1"/>
</dbReference>
<dbReference type="PRINTS" id="PR00800">
    <property type="entry name" value="YHDCRBOXLASE"/>
</dbReference>
<dbReference type="GO" id="GO:0006520">
    <property type="term" value="P:amino acid metabolic process"/>
    <property type="evidence" value="ECO:0007669"/>
    <property type="project" value="InterPro"/>
</dbReference>
<proteinExistence type="inferred from homology"/>
<dbReference type="Proteomes" id="UP000220922">
    <property type="component" value="Unassembled WGS sequence"/>
</dbReference>
<dbReference type="PANTHER" id="PTHR11999">
    <property type="entry name" value="GROUP II PYRIDOXAL-5-PHOSPHATE DECARBOXYLASE"/>
    <property type="match status" value="1"/>
</dbReference>
<gene>
    <name evidence="8" type="ORF">A9Q02_21880</name>
</gene>
<dbReference type="EMBL" id="LYXE01000049">
    <property type="protein sequence ID" value="PDW00282.1"/>
    <property type="molecule type" value="Genomic_DNA"/>
</dbReference>
<dbReference type="Gene3D" id="3.40.640.10">
    <property type="entry name" value="Type I PLP-dependent aspartate aminotransferase-like (Major domain)"/>
    <property type="match status" value="1"/>
</dbReference>
<sequence length="473" mass="52295">MKPETFRTYGHALVDWIAHYRERLPELSVWSHVSPGAIRAQLPLEPPEEPESFEAVLADLEQIILPGLSHWQHPRFFGYFPANAALASVLGDMVSTGLGQLGLNWQSSPALTELEEQMTEWMRRLLGLADGWRGVIQDTASTSTLVALICARERMTSHGATRGGLQAEELPLTVYCSGQSHSSVEKAALLAGFGRDNLRPIATDAAHALRPEVLVEAIQRDLAEGRRPCAVVATIGSTATTAVDPLEAMVAICREYGLWLHVDAAMAGSAMILPECRWMWQGVEQADSLVLNPHKWLGVAFDCSLYYVRDPQHLIQVMSTNPSYLQTSADGIVTNYRDWGLPLGRRFRALKLWFLLRLEGAAALRERLRRDLALAQWLAAQIDATEGWVRLNPVHLQTVCVRHEPPGLADDALDRHTLDWIGRLNASGVAYLTPAVLDGRWMARISIGAELTTQEDVAHLWQAMCAEVNGSQG</sequence>
<dbReference type="InterPro" id="IPR010977">
    <property type="entry name" value="Aromatic_deC"/>
</dbReference>
<keyword evidence="9" id="KW-1185">Reference proteome</keyword>
<evidence type="ECO:0000313" key="9">
    <source>
        <dbReference type="Proteomes" id="UP000220922"/>
    </source>
</evidence>
<reference evidence="8 9" key="1">
    <citation type="submission" date="2016-05" db="EMBL/GenBank/DDBJ databases">
        <authorList>
            <person name="Lavstsen T."/>
            <person name="Jespersen J.S."/>
        </authorList>
    </citation>
    <scope>NUCLEOTIDE SEQUENCE [LARGE SCALE GENOMIC DNA]</scope>
    <source>
        <strain evidence="8 9">B7-9</strain>
    </source>
</reference>
<dbReference type="GO" id="GO:0019752">
    <property type="term" value="P:carboxylic acid metabolic process"/>
    <property type="evidence" value="ECO:0007669"/>
    <property type="project" value="InterPro"/>
</dbReference>
<evidence type="ECO:0000313" key="8">
    <source>
        <dbReference type="EMBL" id="PDW00282.1"/>
    </source>
</evidence>
<evidence type="ECO:0000256" key="4">
    <source>
        <dbReference type="ARBA" id="ARBA00022898"/>
    </source>
</evidence>
<accession>A0A2H3KRR4</accession>
<evidence type="ECO:0000256" key="5">
    <source>
        <dbReference type="ARBA" id="ARBA00023239"/>
    </source>
</evidence>
<dbReference type="Pfam" id="PF00282">
    <property type="entry name" value="Pyridoxal_deC"/>
    <property type="match status" value="1"/>
</dbReference>
<dbReference type="InterPro" id="IPR002129">
    <property type="entry name" value="PyrdxlP-dep_de-COase"/>
</dbReference>
<evidence type="ECO:0000256" key="2">
    <source>
        <dbReference type="ARBA" id="ARBA00009533"/>
    </source>
</evidence>
<comment type="caution">
    <text evidence="8">The sequence shown here is derived from an EMBL/GenBank/DDBJ whole genome shotgun (WGS) entry which is preliminary data.</text>
</comment>
<dbReference type="InterPro" id="IPR015421">
    <property type="entry name" value="PyrdxlP-dep_Trfase_major"/>
</dbReference>
<dbReference type="GO" id="GO:0004058">
    <property type="term" value="F:aromatic-L-amino-acid decarboxylase activity"/>
    <property type="evidence" value="ECO:0007669"/>
    <property type="project" value="UniProtKB-ARBA"/>
</dbReference>
<feature type="modified residue" description="N6-(pyridoxal phosphate)lysine" evidence="6">
    <location>
        <position position="295"/>
    </location>
</feature>
<keyword evidence="5 7" id="KW-0456">Lyase</keyword>
<dbReference type="SUPFAM" id="SSF53383">
    <property type="entry name" value="PLP-dependent transferases"/>
    <property type="match status" value="1"/>
</dbReference>
<dbReference type="InterPro" id="IPR015424">
    <property type="entry name" value="PyrdxlP-dep_Trfase"/>
</dbReference>
<protein>
    <submittedName>
        <fullName evidence="8">Amino acid decarboxylase</fullName>
    </submittedName>
</protein>
<keyword evidence="4 6" id="KW-0663">Pyridoxal phosphate</keyword>